<dbReference type="AlphaFoldDB" id="A0A9P4IPU0"/>
<sequence>MATPSNEVAGTTAVSFDSLSSEIRQKILEYAISDPYINTPAELATLPPEFHLFFGEKACDHTDADHFVPDIDVYGISNLDLKFLSRRKQTTLSLTSLDRRTRKEMLFVLKKRLEYLEMCRFREAEAPIPVDKMTHTPAEWRPWGVWKPWFERKFLRRLVFKMAFLYGRKK</sequence>
<name>A0A9P4IPU0_9PEZI</name>
<comment type="caution">
    <text evidence="1">The sequence shown here is derived from an EMBL/GenBank/DDBJ whole genome shotgun (WGS) entry which is preliminary data.</text>
</comment>
<organism evidence="1 2">
    <name type="scientific">Rhizodiscina lignyota</name>
    <dbReference type="NCBI Taxonomy" id="1504668"/>
    <lineage>
        <taxon>Eukaryota</taxon>
        <taxon>Fungi</taxon>
        <taxon>Dikarya</taxon>
        <taxon>Ascomycota</taxon>
        <taxon>Pezizomycotina</taxon>
        <taxon>Dothideomycetes</taxon>
        <taxon>Pleosporomycetidae</taxon>
        <taxon>Aulographales</taxon>
        <taxon>Rhizodiscinaceae</taxon>
        <taxon>Rhizodiscina</taxon>
    </lineage>
</organism>
<evidence type="ECO:0000313" key="2">
    <source>
        <dbReference type="Proteomes" id="UP000799772"/>
    </source>
</evidence>
<accession>A0A9P4IPU0</accession>
<evidence type="ECO:0000313" key="1">
    <source>
        <dbReference type="EMBL" id="KAF2102332.1"/>
    </source>
</evidence>
<gene>
    <name evidence="1" type="ORF">NA57DRAFT_73763</name>
</gene>
<dbReference type="EMBL" id="ML978123">
    <property type="protein sequence ID" value="KAF2102332.1"/>
    <property type="molecule type" value="Genomic_DNA"/>
</dbReference>
<proteinExistence type="predicted"/>
<protein>
    <submittedName>
        <fullName evidence="1">Uncharacterized protein</fullName>
    </submittedName>
</protein>
<reference evidence="1" key="1">
    <citation type="journal article" date="2020" name="Stud. Mycol.">
        <title>101 Dothideomycetes genomes: a test case for predicting lifestyles and emergence of pathogens.</title>
        <authorList>
            <person name="Haridas S."/>
            <person name="Albert R."/>
            <person name="Binder M."/>
            <person name="Bloem J."/>
            <person name="Labutti K."/>
            <person name="Salamov A."/>
            <person name="Andreopoulos B."/>
            <person name="Baker S."/>
            <person name="Barry K."/>
            <person name="Bills G."/>
            <person name="Bluhm B."/>
            <person name="Cannon C."/>
            <person name="Castanera R."/>
            <person name="Culley D."/>
            <person name="Daum C."/>
            <person name="Ezra D."/>
            <person name="Gonzalez J."/>
            <person name="Henrissat B."/>
            <person name="Kuo A."/>
            <person name="Liang C."/>
            <person name="Lipzen A."/>
            <person name="Lutzoni F."/>
            <person name="Magnuson J."/>
            <person name="Mondo S."/>
            <person name="Nolan M."/>
            <person name="Ohm R."/>
            <person name="Pangilinan J."/>
            <person name="Park H.-J."/>
            <person name="Ramirez L."/>
            <person name="Alfaro M."/>
            <person name="Sun H."/>
            <person name="Tritt A."/>
            <person name="Yoshinaga Y."/>
            <person name="Zwiers L.-H."/>
            <person name="Turgeon B."/>
            <person name="Goodwin S."/>
            <person name="Spatafora J."/>
            <person name="Crous P."/>
            <person name="Grigoriev I."/>
        </authorList>
    </citation>
    <scope>NUCLEOTIDE SEQUENCE</scope>
    <source>
        <strain evidence="1">CBS 133067</strain>
    </source>
</reference>
<keyword evidence="2" id="KW-1185">Reference proteome</keyword>
<dbReference type="Proteomes" id="UP000799772">
    <property type="component" value="Unassembled WGS sequence"/>
</dbReference>